<keyword evidence="6" id="KW-1185">Reference proteome</keyword>
<sequence>MYLSILLTLLALTSTFGHPQAVPAGVASPLNPYYAGRNSLASRYSPYYNPASATVPILTYSSNQGIDGSYDFSFTTGDGKQAQETGYLKSAYIDNTGAPQGAQVKEGSFSYVSPEGTPIQLNYVADENGFRPLGFHIPADGRGVVPAGLLDTIKGSQAYDPRYNLYDPYNGNLAHRQYNPLKPYDARYPTDPNYYNPYNPYRSAYNTAYNNIAKGVQKITN</sequence>
<dbReference type="PANTHER" id="PTHR10380:SF173">
    <property type="entry name" value="CUTICULAR PROTEIN 47EF, ISOFORM C-RELATED"/>
    <property type="match status" value="1"/>
</dbReference>
<dbReference type="Proteomes" id="UP000838878">
    <property type="component" value="Chromosome 7"/>
</dbReference>
<organism evidence="5 6">
    <name type="scientific">Brenthis ino</name>
    <name type="common">lesser marbled fritillary</name>
    <dbReference type="NCBI Taxonomy" id="405034"/>
    <lineage>
        <taxon>Eukaryota</taxon>
        <taxon>Metazoa</taxon>
        <taxon>Ecdysozoa</taxon>
        <taxon>Arthropoda</taxon>
        <taxon>Hexapoda</taxon>
        <taxon>Insecta</taxon>
        <taxon>Pterygota</taxon>
        <taxon>Neoptera</taxon>
        <taxon>Endopterygota</taxon>
        <taxon>Lepidoptera</taxon>
        <taxon>Glossata</taxon>
        <taxon>Ditrysia</taxon>
        <taxon>Papilionoidea</taxon>
        <taxon>Nymphalidae</taxon>
        <taxon>Heliconiinae</taxon>
        <taxon>Argynnini</taxon>
        <taxon>Brenthis</taxon>
    </lineage>
</organism>
<dbReference type="GO" id="GO:0008010">
    <property type="term" value="F:structural constituent of chitin-based larval cuticle"/>
    <property type="evidence" value="ECO:0007669"/>
    <property type="project" value="TreeGrafter"/>
</dbReference>
<reference evidence="5" key="1">
    <citation type="submission" date="2021-12" db="EMBL/GenBank/DDBJ databases">
        <authorList>
            <person name="Martin H S."/>
        </authorList>
    </citation>
    <scope>NUCLEOTIDE SEQUENCE</scope>
</reference>
<dbReference type="GO" id="GO:0062129">
    <property type="term" value="C:chitin-based extracellular matrix"/>
    <property type="evidence" value="ECO:0007669"/>
    <property type="project" value="TreeGrafter"/>
</dbReference>
<dbReference type="OrthoDB" id="6372059at2759"/>
<protein>
    <submittedName>
        <fullName evidence="5">Uncharacterized protein</fullName>
    </submittedName>
</protein>
<dbReference type="InterPro" id="IPR050468">
    <property type="entry name" value="Cuticle_Struct_Prot"/>
</dbReference>
<keyword evidence="2 4" id="KW-0732">Signal</keyword>
<dbReference type="InterPro" id="IPR000618">
    <property type="entry name" value="Insect_cuticle"/>
</dbReference>
<name>A0A8J9VQ67_9NEOP</name>
<accession>A0A8J9VQ67</accession>
<evidence type="ECO:0000256" key="4">
    <source>
        <dbReference type="SAM" id="SignalP"/>
    </source>
</evidence>
<evidence type="ECO:0000313" key="5">
    <source>
        <dbReference type="EMBL" id="CAH0727813.1"/>
    </source>
</evidence>
<feature type="chain" id="PRO_5035458308" evidence="4">
    <location>
        <begin position="18"/>
        <end position="221"/>
    </location>
</feature>
<proteinExistence type="predicted"/>
<dbReference type="EMBL" id="OV170227">
    <property type="protein sequence ID" value="CAH0727813.1"/>
    <property type="molecule type" value="Genomic_DNA"/>
</dbReference>
<evidence type="ECO:0000256" key="2">
    <source>
        <dbReference type="ARBA" id="ARBA00022729"/>
    </source>
</evidence>
<feature type="signal peptide" evidence="4">
    <location>
        <begin position="1"/>
        <end position="17"/>
    </location>
</feature>
<dbReference type="PRINTS" id="PR00947">
    <property type="entry name" value="CUTICLE"/>
</dbReference>
<dbReference type="PANTHER" id="PTHR10380">
    <property type="entry name" value="CUTICLE PROTEIN"/>
    <property type="match status" value="1"/>
</dbReference>
<dbReference type="PROSITE" id="PS00233">
    <property type="entry name" value="CHIT_BIND_RR_1"/>
    <property type="match status" value="1"/>
</dbReference>
<dbReference type="AlphaFoldDB" id="A0A8J9VQ67"/>
<gene>
    <name evidence="5" type="ORF">BINO364_LOCUS13111</name>
</gene>
<dbReference type="PROSITE" id="PS51155">
    <property type="entry name" value="CHIT_BIND_RR_2"/>
    <property type="match status" value="1"/>
</dbReference>
<evidence type="ECO:0000313" key="6">
    <source>
        <dbReference type="Proteomes" id="UP000838878"/>
    </source>
</evidence>
<evidence type="ECO:0000256" key="3">
    <source>
        <dbReference type="PROSITE-ProRule" id="PRU00497"/>
    </source>
</evidence>
<keyword evidence="1 3" id="KW-0193">Cuticle</keyword>
<feature type="non-terminal residue" evidence="5">
    <location>
        <position position="221"/>
    </location>
</feature>
<dbReference type="InterPro" id="IPR031311">
    <property type="entry name" value="CHIT_BIND_RR_consensus"/>
</dbReference>
<dbReference type="Pfam" id="PF00379">
    <property type="entry name" value="Chitin_bind_4"/>
    <property type="match status" value="1"/>
</dbReference>
<evidence type="ECO:0000256" key="1">
    <source>
        <dbReference type="ARBA" id="ARBA00022460"/>
    </source>
</evidence>